<organism evidence="1 2">
    <name type="scientific">Halovivax asiaticus JCM 14624</name>
    <dbReference type="NCBI Taxonomy" id="1227490"/>
    <lineage>
        <taxon>Archaea</taxon>
        <taxon>Methanobacteriati</taxon>
        <taxon>Methanobacteriota</taxon>
        <taxon>Stenosarchaea group</taxon>
        <taxon>Halobacteria</taxon>
        <taxon>Halobacteriales</taxon>
        <taxon>Natrialbaceae</taxon>
        <taxon>Halovivax</taxon>
    </lineage>
</organism>
<dbReference type="RefSeq" id="WP_007700588.1">
    <property type="nucleotide sequence ID" value="NZ_AOIQ01000014.1"/>
</dbReference>
<sequence>MTELPDPEESSFPPCPFCGTPVVSITSTGPHSHSASPCGCELTLADVQELQG</sequence>
<evidence type="ECO:0008006" key="3">
    <source>
        <dbReference type="Google" id="ProtNLM"/>
    </source>
</evidence>
<keyword evidence="2" id="KW-1185">Reference proteome</keyword>
<proteinExistence type="predicted"/>
<protein>
    <recommendedName>
        <fullName evidence="3">Small CPxCG-related zinc finger protein</fullName>
    </recommendedName>
</protein>
<comment type="caution">
    <text evidence="1">The sequence shown here is derived from an EMBL/GenBank/DDBJ whole genome shotgun (WGS) entry which is preliminary data.</text>
</comment>
<dbReference type="AlphaFoldDB" id="M0BIQ2"/>
<reference evidence="1 2" key="1">
    <citation type="journal article" date="2014" name="PLoS Genet.">
        <title>Phylogenetically driven sequencing of extremely halophilic archaea reveals strategies for static and dynamic osmo-response.</title>
        <authorList>
            <person name="Becker E.A."/>
            <person name="Seitzer P.M."/>
            <person name="Tritt A."/>
            <person name="Larsen D."/>
            <person name="Krusor M."/>
            <person name="Yao A.I."/>
            <person name="Wu D."/>
            <person name="Madern D."/>
            <person name="Eisen J.A."/>
            <person name="Darling A.E."/>
            <person name="Facciotti M.T."/>
        </authorList>
    </citation>
    <scope>NUCLEOTIDE SEQUENCE [LARGE SCALE GENOMIC DNA]</scope>
    <source>
        <strain evidence="1 2">JCM 14624</strain>
    </source>
</reference>
<gene>
    <name evidence="1" type="ORF">C479_08013</name>
</gene>
<evidence type="ECO:0000313" key="1">
    <source>
        <dbReference type="EMBL" id="ELZ10740.1"/>
    </source>
</evidence>
<evidence type="ECO:0000313" key="2">
    <source>
        <dbReference type="Proteomes" id="UP000011560"/>
    </source>
</evidence>
<name>M0BIQ2_9EURY</name>
<accession>M0BIQ2</accession>
<dbReference type="OrthoDB" id="193769at2157"/>
<dbReference type="Proteomes" id="UP000011560">
    <property type="component" value="Unassembled WGS sequence"/>
</dbReference>
<dbReference type="EMBL" id="AOIQ01000014">
    <property type="protein sequence ID" value="ELZ10740.1"/>
    <property type="molecule type" value="Genomic_DNA"/>
</dbReference>